<organism evidence="3 4">
    <name type="scientific">Lolium multiflorum</name>
    <name type="common">Italian ryegrass</name>
    <name type="synonym">Lolium perenne subsp. multiflorum</name>
    <dbReference type="NCBI Taxonomy" id="4521"/>
    <lineage>
        <taxon>Eukaryota</taxon>
        <taxon>Viridiplantae</taxon>
        <taxon>Streptophyta</taxon>
        <taxon>Embryophyta</taxon>
        <taxon>Tracheophyta</taxon>
        <taxon>Spermatophyta</taxon>
        <taxon>Magnoliopsida</taxon>
        <taxon>Liliopsida</taxon>
        <taxon>Poales</taxon>
        <taxon>Poaceae</taxon>
        <taxon>BOP clade</taxon>
        <taxon>Pooideae</taxon>
        <taxon>Poodae</taxon>
        <taxon>Poeae</taxon>
        <taxon>Poeae Chloroplast Group 2 (Poeae type)</taxon>
        <taxon>Loliodinae</taxon>
        <taxon>Loliinae</taxon>
        <taxon>Lolium</taxon>
    </lineage>
</organism>
<dbReference type="EMBL" id="JAUUTY010000003">
    <property type="protein sequence ID" value="KAK1669011.1"/>
    <property type="molecule type" value="Genomic_DNA"/>
</dbReference>
<evidence type="ECO:0000313" key="3">
    <source>
        <dbReference type="EMBL" id="KAK1669011.1"/>
    </source>
</evidence>
<dbReference type="SUPFAM" id="SSF57756">
    <property type="entry name" value="Retrovirus zinc finger-like domains"/>
    <property type="match status" value="1"/>
</dbReference>
<reference evidence="3" key="1">
    <citation type="submission" date="2023-07" db="EMBL/GenBank/DDBJ databases">
        <title>A chromosome-level genome assembly of Lolium multiflorum.</title>
        <authorList>
            <person name="Chen Y."/>
            <person name="Copetti D."/>
            <person name="Kolliker R."/>
            <person name="Studer B."/>
        </authorList>
    </citation>
    <scope>NUCLEOTIDE SEQUENCE</scope>
    <source>
        <strain evidence="3">02402/16</strain>
        <tissue evidence="3">Leaf</tissue>
    </source>
</reference>
<dbReference type="GO" id="GO:0003676">
    <property type="term" value="F:nucleic acid binding"/>
    <property type="evidence" value="ECO:0007669"/>
    <property type="project" value="InterPro"/>
</dbReference>
<dbReference type="Gene3D" id="4.10.60.10">
    <property type="entry name" value="Zinc finger, CCHC-type"/>
    <property type="match status" value="1"/>
</dbReference>
<sequence length="234" mass="25888">MPSAVPSVDAVSVEVPAAQDATATARHEEMPWELVKSRRSVSRTAFVPPAVKTPRPPPPAWLNGRCLHCHEVGHWASVCCEPLRCNNCRQVGHKAKGCTGRTAPRPPPIQVRHATQLPVVRPRPWQRSPPSEQTESHRQQTDVQLQAVLAAQAKLLRSELQGCLARVESFLLGLPLANLRLTLRSLLHSCSMPVPPMMGKSTSMVVSLLGAARRRYRLCRVHMGGRTSLRAWLR</sequence>
<name>A0AAD8WNT8_LOLMU</name>
<comment type="caution">
    <text evidence="3">The sequence shown here is derived from an EMBL/GenBank/DDBJ whole genome shotgun (WGS) entry which is preliminary data.</text>
</comment>
<accession>A0AAD8WNT8</accession>
<feature type="domain" description="CCHC-type" evidence="2">
    <location>
        <begin position="65"/>
        <end position="81"/>
    </location>
</feature>
<evidence type="ECO:0000313" key="4">
    <source>
        <dbReference type="Proteomes" id="UP001231189"/>
    </source>
</evidence>
<keyword evidence="4" id="KW-1185">Reference proteome</keyword>
<dbReference type="SMART" id="SM00343">
    <property type="entry name" value="ZnF_C2HC"/>
    <property type="match status" value="2"/>
</dbReference>
<dbReference type="AlphaFoldDB" id="A0AAD8WNT8"/>
<feature type="region of interest" description="Disordered" evidence="1">
    <location>
        <begin position="115"/>
        <end position="140"/>
    </location>
</feature>
<protein>
    <recommendedName>
        <fullName evidence="2">CCHC-type domain-containing protein</fullName>
    </recommendedName>
</protein>
<evidence type="ECO:0000256" key="1">
    <source>
        <dbReference type="SAM" id="MobiDB-lite"/>
    </source>
</evidence>
<evidence type="ECO:0000259" key="2">
    <source>
        <dbReference type="SMART" id="SM00343"/>
    </source>
</evidence>
<gene>
    <name evidence="3" type="ORF">QYE76_057170</name>
</gene>
<dbReference type="InterPro" id="IPR001878">
    <property type="entry name" value="Znf_CCHC"/>
</dbReference>
<feature type="domain" description="CCHC-type" evidence="2">
    <location>
        <begin position="84"/>
        <end position="100"/>
    </location>
</feature>
<dbReference type="InterPro" id="IPR036875">
    <property type="entry name" value="Znf_CCHC_sf"/>
</dbReference>
<dbReference type="Proteomes" id="UP001231189">
    <property type="component" value="Unassembled WGS sequence"/>
</dbReference>
<dbReference type="GO" id="GO:0008270">
    <property type="term" value="F:zinc ion binding"/>
    <property type="evidence" value="ECO:0007669"/>
    <property type="project" value="InterPro"/>
</dbReference>
<proteinExistence type="predicted"/>